<dbReference type="Gene3D" id="1.10.260.40">
    <property type="entry name" value="lambda repressor-like DNA-binding domains"/>
    <property type="match status" value="1"/>
</dbReference>
<gene>
    <name evidence="1" type="ORF">GCM10011419_24970</name>
</gene>
<evidence type="ECO:0000313" key="2">
    <source>
        <dbReference type="Proteomes" id="UP000662678"/>
    </source>
</evidence>
<keyword evidence="2" id="KW-1185">Reference proteome</keyword>
<organism evidence="1 2">
    <name type="scientific">Vogesella fluminis</name>
    <dbReference type="NCBI Taxonomy" id="1069161"/>
    <lineage>
        <taxon>Bacteria</taxon>
        <taxon>Pseudomonadati</taxon>
        <taxon>Pseudomonadota</taxon>
        <taxon>Betaproteobacteria</taxon>
        <taxon>Neisseriales</taxon>
        <taxon>Chromobacteriaceae</taxon>
        <taxon>Vogesella</taxon>
    </lineage>
</organism>
<comment type="caution">
    <text evidence="1">The sequence shown here is derived from an EMBL/GenBank/DDBJ whole genome shotgun (WGS) entry which is preliminary data.</text>
</comment>
<accession>A0ABQ3HDW5</accession>
<reference evidence="2" key="1">
    <citation type="journal article" date="2019" name="Int. J. Syst. Evol. Microbiol.">
        <title>The Global Catalogue of Microorganisms (GCM) 10K type strain sequencing project: providing services to taxonomists for standard genome sequencing and annotation.</title>
        <authorList>
            <consortium name="The Broad Institute Genomics Platform"/>
            <consortium name="The Broad Institute Genome Sequencing Center for Infectious Disease"/>
            <person name="Wu L."/>
            <person name="Ma J."/>
        </authorList>
    </citation>
    <scope>NUCLEOTIDE SEQUENCE [LARGE SCALE GENOMIC DNA]</scope>
    <source>
        <strain evidence="2">KCTC 23713</strain>
    </source>
</reference>
<proteinExistence type="predicted"/>
<evidence type="ECO:0000313" key="1">
    <source>
        <dbReference type="EMBL" id="GHD80357.1"/>
    </source>
</evidence>
<dbReference type="Proteomes" id="UP000662678">
    <property type="component" value="Unassembled WGS sequence"/>
</dbReference>
<dbReference type="InterPro" id="IPR010982">
    <property type="entry name" value="Lambda_DNA-bd_dom_sf"/>
</dbReference>
<sequence length="73" mass="7962">MTYGIRQVELAALMGDEQSNISPLKIGTKGPPPSEFVNRLMEALTLPQIQQDELQKAVAAFPSNALPPQWVSV</sequence>
<dbReference type="EMBL" id="BMYP01000037">
    <property type="protein sequence ID" value="GHD80357.1"/>
    <property type="molecule type" value="Genomic_DNA"/>
</dbReference>
<protein>
    <recommendedName>
        <fullName evidence="3">HTH cro/C1-type domain-containing protein</fullName>
    </recommendedName>
</protein>
<name>A0ABQ3HDW5_9NEIS</name>
<evidence type="ECO:0008006" key="3">
    <source>
        <dbReference type="Google" id="ProtNLM"/>
    </source>
</evidence>